<dbReference type="RefSeq" id="WP_150881747.1">
    <property type="nucleotide sequence ID" value="NZ_VTWS01000019.1"/>
</dbReference>
<dbReference type="AlphaFoldDB" id="A0A5N1J1S4"/>
<reference evidence="1 2" key="1">
    <citation type="submission" date="2019-09" db="EMBL/GenBank/DDBJ databases">
        <title>Genome Sequence of Larkinella sp MA1.</title>
        <authorList>
            <person name="Srinivasan S."/>
        </authorList>
    </citation>
    <scope>NUCLEOTIDE SEQUENCE [LARGE SCALE GENOMIC DNA]</scope>
    <source>
        <strain evidence="1 2">MA1</strain>
    </source>
</reference>
<proteinExistence type="predicted"/>
<dbReference type="SUPFAM" id="SSF57783">
    <property type="entry name" value="Zinc beta-ribbon"/>
    <property type="match status" value="1"/>
</dbReference>
<protein>
    <recommendedName>
        <fullName evidence="3">Toprim domain-containing protein</fullName>
    </recommendedName>
</protein>
<evidence type="ECO:0000313" key="1">
    <source>
        <dbReference type="EMBL" id="KAA9340348.1"/>
    </source>
</evidence>
<dbReference type="EMBL" id="VTWS01000019">
    <property type="protein sequence ID" value="KAA9340348.1"/>
    <property type="molecule type" value="Genomic_DNA"/>
</dbReference>
<organism evidence="1 2">
    <name type="scientific">Larkinella humicola</name>
    <dbReference type="NCBI Taxonomy" id="2607654"/>
    <lineage>
        <taxon>Bacteria</taxon>
        <taxon>Pseudomonadati</taxon>
        <taxon>Bacteroidota</taxon>
        <taxon>Cytophagia</taxon>
        <taxon>Cytophagales</taxon>
        <taxon>Spirosomataceae</taxon>
        <taxon>Larkinella</taxon>
    </lineage>
</organism>
<comment type="caution">
    <text evidence="1">The sequence shown here is derived from an EMBL/GenBank/DDBJ whole genome shotgun (WGS) entry which is preliminary data.</text>
</comment>
<sequence>MNIKQAIDTVSLKDLVESTGRQPTSANIAKGEYTYQAPYRDDIDPSFKINIYQKKFIDYGQEDAKGDVVHLARLIMGNGNASAITVSQALQWLKQFSGGGVAATPAQPTQKPEKPVSVASYGGDRYQFVKAVPVSSKSHPNNLDYITKIRKIDLSIASRFLDVITYKDNAAPKNDPLKGYRYGIGGQNDAGGYEVRAASVNSNFKTSLGQKDITTFNGSLKATSGDIFEGRFDFLTFLQMKGITQLENPAIILNTGRFAARAAEVIKSRPEWQHVKHWRIWQHNDEEGERTTQVLCTELGDDYSVGTLNHYYEGYNDLNQWWTDAPDTRSIFAGRPVQKSYDGSYDAQRANTSKPK</sequence>
<name>A0A5N1J1S4_9BACT</name>
<keyword evidence="2" id="KW-1185">Reference proteome</keyword>
<gene>
    <name evidence="1" type="ORF">F0P93_31340</name>
</gene>
<dbReference type="Proteomes" id="UP000326344">
    <property type="component" value="Unassembled WGS sequence"/>
</dbReference>
<evidence type="ECO:0008006" key="3">
    <source>
        <dbReference type="Google" id="ProtNLM"/>
    </source>
</evidence>
<evidence type="ECO:0000313" key="2">
    <source>
        <dbReference type="Proteomes" id="UP000326344"/>
    </source>
</evidence>
<accession>A0A5N1J1S4</accession>